<dbReference type="PANTHER" id="PTHR43022">
    <property type="entry name" value="PROTEIN SMF"/>
    <property type="match status" value="1"/>
</dbReference>
<dbReference type="NCBIfam" id="TIGR00732">
    <property type="entry name" value="dprA"/>
    <property type="match status" value="1"/>
</dbReference>
<sequence>MTRTLSRPERIAWARLARTPRVGPLTFHRLIAKYRTASAALEALPRFSDLAPPPVDRIEAEIDNLERLNARLIASSEPDYPPLLAQLDAPPPLLAVRGDAKWLKQPAIAIVGSREASGAALMFAERLATDLGAAGFTIVSGLARGLDGAAHKGALATGTSAVLAGGLDHPYPPQNLKLHEAICERGVVVSEAPLGSVARARDFPRRNSIISGLSRAVVIIEAALRSGSLITARAAADQGRDVMAVPGSPLDPRARGSNALIKQGATLIENAEDVIAALGDGARRCARSRLGRCSRNATRRHRRQVCRRRSPRCYRRHRSM</sequence>
<evidence type="ECO:0000259" key="2">
    <source>
        <dbReference type="Pfam" id="PF02481"/>
    </source>
</evidence>
<dbReference type="PANTHER" id="PTHR43022:SF1">
    <property type="entry name" value="PROTEIN SMF"/>
    <property type="match status" value="1"/>
</dbReference>
<keyword evidence="4" id="KW-1185">Reference proteome</keyword>
<evidence type="ECO:0000313" key="3">
    <source>
        <dbReference type="EMBL" id="QGZ94730.1"/>
    </source>
</evidence>
<dbReference type="Proteomes" id="UP000431269">
    <property type="component" value="Chromosome"/>
</dbReference>
<evidence type="ECO:0000313" key="4">
    <source>
        <dbReference type="Proteomes" id="UP000431269"/>
    </source>
</evidence>
<dbReference type="RefSeq" id="WP_228445947.1">
    <property type="nucleotide sequence ID" value="NZ_CP047045.1"/>
</dbReference>
<gene>
    <name evidence="3" type="ORF">DSM104635_01560</name>
</gene>
<dbReference type="GO" id="GO:0009294">
    <property type="term" value="P:DNA-mediated transformation"/>
    <property type="evidence" value="ECO:0007669"/>
    <property type="project" value="InterPro"/>
</dbReference>
<feature type="domain" description="Smf/DprA SLOG" evidence="2">
    <location>
        <begin position="72"/>
        <end position="278"/>
    </location>
</feature>
<accession>A0A6I6MI73</accession>
<dbReference type="Pfam" id="PF21102">
    <property type="entry name" value="DprA_N"/>
    <property type="match status" value="1"/>
</dbReference>
<dbReference type="EMBL" id="CP047045">
    <property type="protein sequence ID" value="QGZ94730.1"/>
    <property type="molecule type" value="Genomic_DNA"/>
</dbReference>
<protein>
    <submittedName>
        <fullName evidence="3">DNA protecting protein DprA</fullName>
    </submittedName>
</protein>
<comment type="similarity">
    <text evidence="1">Belongs to the DprA/Smf family.</text>
</comment>
<dbReference type="KEGG" id="tsv:DSM104635_01560"/>
<organism evidence="3 4">
    <name type="scientific">Terricaulis silvestris</name>
    <dbReference type="NCBI Taxonomy" id="2686094"/>
    <lineage>
        <taxon>Bacteria</taxon>
        <taxon>Pseudomonadati</taxon>
        <taxon>Pseudomonadota</taxon>
        <taxon>Alphaproteobacteria</taxon>
        <taxon>Caulobacterales</taxon>
        <taxon>Caulobacteraceae</taxon>
        <taxon>Terricaulis</taxon>
    </lineage>
</organism>
<dbReference type="Gene3D" id="3.40.50.450">
    <property type="match status" value="1"/>
</dbReference>
<evidence type="ECO:0000256" key="1">
    <source>
        <dbReference type="ARBA" id="ARBA00006525"/>
    </source>
</evidence>
<dbReference type="AlphaFoldDB" id="A0A6I6MI73"/>
<proteinExistence type="inferred from homology"/>
<name>A0A6I6MI73_9CAUL</name>
<reference evidence="4" key="1">
    <citation type="submission" date="2019-12" db="EMBL/GenBank/DDBJ databases">
        <title>Complete genome of Terracaulis silvestris 0127_4.</title>
        <authorList>
            <person name="Vieira S."/>
            <person name="Riedel T."/>
            <person name="Sproer C."/>
            <person name="Pascual J."/>
            <person name="Boedeker C."/>
            <person name="Overmann J."/>
        </authorList>
    </citation>
    <scope>NUCLEOTIDE SEQUENCE [LARGE SCALE GENOMIC DNA]</scope>
    <source>
        <strain evidence="4">0127_4</strain>
    </source>
</reference>
<dbReference type="Pfam" id="PF02481">
    <property type="entry name" value="DNA_processg_A"/>
    <property type="match status" value="1"/>
</dbReference>
<dbReference type="SUPFAM" id="SSF102405">
    <property type="entry name" value="MCP/YpsA-like"/>
    <property type="match status" value="1"/>
</dbReference>
<dbReference type="InterPro" id="IPR057666">
    <property type="entry name" value="DrpA_SLOG"/>
</dbReference>
<dbReference type="InterPro" id="IPR003488">
    <property type="entry name" value="DprA"/>
</dbReference>